<gene>
    <name evidence="1" type="ORF">SAMN05192558_105138</name>
</gene>
<name>A0A1H0N0R5_9PSEU</name>
<reference evidence="2" key="1">
    <citation type="submission" date="2016-10" db="EMBL/GenBank/DDBJ databases">
        <authorList>
            <person name="Varghese N."/>
            <person name="Submissions S."/>
        </authorList>
    </citation>
    <scope>NUCLEOTIDE SEQUENCE [LARGE SCALE GENOMIC DNA]</scope>
    <source>
        <strain evidence="2">IBRC-M 10655</strain>
    </source>
</reference>
<dbReference type="AlphaFoldDB" id="A0A1H0N0R5"/>
<organism evidence="1 2">
    <name type="scientific">Actinokineospora alba</name>
    <dbReference type="NCBI Taxonomy" id="504798"/>
    <lineage>
        <taxon>Bacteria</taxon>
        <taxon>Bacillati</taxon>
        <taxon>Actinomycetota</taxon>
        <taxon>Actinomycetes</taxon>
        <taxon>Pseudonocardiales</taxon>
        <taxon>Pseudonocardiaceae</taxon>
        <taxon>Actinokineospora</taxon>
    </lineage>
</organism>
<dbReference type="Proteomes" id="UP000199651">
    <property type="component" value="Unassembled WGS sequence"/>
</dbReference>
<dbReference type="RefSeq" id="WP_091374701.1">
    <property type="nucleotide sequence ID" value="NZ_FNDV01000002.1"/>
</dbReference>
<evidence type="ECO:0000313" key="2">
    <source>
        <dbReference type="Proteomes" id="UP000199651"/>
    </source>
</evidence>
<keyword evidence="2" id="KW-1185">Reference proteome</keyword>
<proteinExistence type="predicted"/>
<protein>
    <submittedName>
        <fullName evidence="1">Putative baseplate assembly protein</fullName>
    </submittedName>
</protein>
<accession>A0A1H0N0R5</accession>
<dbReference type="InterPro" id="IPR011749">
    <property type="entry name" value="CHP02243"/>
</dbReference>
<evidence type="ECO:0000313" key="1">
    <source>
        <dbReference type="EMBL" id="SDO86211.1"/>
    </source>
</evidence>
<dbReference type="NCBIfam" id="TIGR02243">
    <property type="entry name" value="putative baseplate assembly protein"/>
    <property type="match status" value="1"/>
</dbReference>
<dbReference type="STRING" id="504798.SAMN05421871_102188"/>
<dbReference type="EMBL" id="FNJB01000005">
    <property type="protein sequence ID" value="SDO86211.1"/>
    <property type="molecule type" value="Genomic_DNA"/>
</dbReference>
<sequence length="647" mass="70256">MALPTPNLDDRRFQDLVDDAKRMVMRRCPEWTDHNVSDPGVTLIETFAFMTDQLLFRLNQVPDRLYVKFLDMIGLRLIPATPAQVPVTFWLSAPAITTVGIPLGTSVATIRTEVDESIVFSTTRDLSIIPCSLHAVGTWRHGEDEPTLRTEELRMGERFPAFTDVPVPGDVLLVGLTAAVPNCVVRLDVDATVEGYGVHPDHPPLVWEAFNGTEWVECLVSRDATGALNVDGEVLVHVPSDHETAVFGDEPGGWLRARVIEVDEEYPKYRTAPIIAGLAASTVGGTVVSGHCDVIEDEVLGLSEGVPGQEFLVEHGPVVGEAILEVTSEDGWQPWTQVQHFAASTPEDSHYLLDAVTGTIHFGPAIREPDGGLRQYGAVPPHGGTIRLRRYAVGGGRVGNVGAGAIRTLKSSIPFVSGVENLESASGGVDGETVEQAKARGPILLRTRSRAVTAEDYEAITQEAAPDIARVRCVTAGDDDVDAGSVRVLVVPAAAQVDNRITFADLVPGEDTLTRITDRLDEVRLIGTRVLVSPPKYRGVTVVARVIARPRVDRARVRADALAALYGHLNPITGGPDGRGWQFGRPVQAGDVYALLQRVRGVDMVEDVRLFGANPVTGERGEETQRLDVDRYSLVFSYEHHVKVEEH</sequence>
<dbReference type="OrthoDB" id="9027184at2"/>